<evidence type="ECO:0000256" key="6">
    <source>
        <dbReference type="ARBA" id="ARBA00023136"/>
    </source>
</evidence>
<evidence type="ECO:0000256" key="2">
    <source>
        <dbReference type="ARBA" id="ARBA00008066"/>
    </source>
</evidence>
<dbReference type="PANTHER" id="PTHR22950:SF20">
    <property type="entry name" value="AMINO ACID TRANSPORTER (EUROFUNG)"/>
    <property type="match status" value="1"/>
</dbReference>
<evidence type="ECO:0000256" key="7">
    <source>
        <dbReference type="SAM" id="Phobius"/>
    </source>
</evidence>
<organism evidence="9 10">
    <name type="scientific">Zygosaccharomyces mellis</name>
    <dbReference type="NCBI Taxonomy" id="42258"/>
    <lineage>
        <taxon>Eukaryota</taxon>
        <taxon>Fungi</taxon>
        <taxon>Dikarya</taxon>
        <taxon>Ascomycota</taxon>
        <taxon>Saccharomycotina</taxon>
        <taxon>Saccharomycetes</taxon>
        <taxon>Saccharomycetales</taxon>
        <taxon>Saccharomycetaceae</taxon>
        <taxon>Zygosaccharomyces</taxon>
    </lineage>
</organism>
<feature type="transmembrane region" description="Helical" evidence="7">
    <location>
        <begin position="266"/>
        <end position="284"/>
    </location>
</feature>
<evidence type="ECO:0000259" key="8">
    <source>
        <dbReference type="Pfam" id="PF01490"/>
    </source>
</evidence>
<keyword evidence="5 7" id="KW-1133">Transmembrane helix</keyword>
<keyword evidence="6 7" id="KW-0472">Membrane</keyword>
<dbReference type="AlphaFoldDB" id="A0A4C2EA44"/>
<dbReference type="Proteomes" id="UP000301737">
    <property type="component" value="Unassembled WGS sequence"/>
</dbReference>
<accession>A0A4C2EA44</accession>
<dbReference type="PANTHER" id="PTHR22950">
    <property type="entry name" value="AMINO ACID TRANSPORTER"/>
    <property type="match status" value="1"/>
</dbReference>
<dbReference type="GO" id="GO:0005774">
    <property type="term" value="C:vacuolar membrane"/>
    <property type="evidence" value="ECO:0007669"/>
    <property type="project" value="UniProtKB-SubCell"/>
</dbReference>
<comment type="similarity">
    <text evidence="2">Belongs to the amino acid/polyamine transporter 2 family.</text>
</comment>
<feature type="transmembrane region" description="Helical" evidence="7">
    <location>
        <begin position="191"/>
        <end position="212"/>
    </location>
</feature>
<keyword evidence="4 7" id="KW-0812">Transmembrane</keyword>
<feature type="transmembrane region" description="Helical" evidence="7">
    <location>
        <begin position="305"/>
        <end position="327"/>
    </location>
</feature>
<dbReference type="GO" id="GO:0015179">
    <property type="term" value="F:L-amino acid transmembrane transporter activity"/>
    <property type="evidence" value="ECO:0007669"/>
    <property type="project" value="TreeGrafter"/>
</dbReference>
<evidence type="ECO:0000256" key="4">
    <source>
        <dbReference type="ARBA" id="ARBA00022692"/>
    </source>
</evidence>
<feature type="transmembrane region" description="Helical" evidence="7">
    <location>
        <begin position="422"/>
        <end position="443"/>
    </location>
</feature>
<feature type="transmembrane region" description="Helical" evidence="7">
    <location>
        <begin position="85"/>
        <end position="108"/>
    </location>
</feature>
<feature type="transmembrane region" description="Helical" evidence="7">
    <location>
        <begin position="393"/>
        <end position="416"/>
    </location>
</feature>
<name>A0A4C2EA44_9SACH</name>
<feature type="transmembrane region" description="Helical" evidence="7">
    <location>
        <begin position="347"/>
        <end position="373"/>
    </location>
</feature>
<feature type="transmembrane region" description="Helical" evidence="7">
    <location>
        <begin position="114"/>
        <end position="139"/>
    </location>
</feature>
<dbReference type="OrthoDB" id="294730at2759"/>
<evidence type="ECO:0000313" key="9">
    <source>
        <dbReference type="EMBL" id="GCF01045.1"/>
    </source>
</evidence>
<sequence length="510" mass="57314">MKNSVTTVNLMEIIKSQLDKLKDNKRIRYMAMWKNSDLESEADDISLIQRKSENENFEAKDLGEESSALDGEGVIYGEQYRTCSWVHTTGLILSEYIVLAIMSFPWSYSVLGLFPGLLLTVFVALTTLYTGLIIAEFCAKFPHLRNICDIGQVLFGGYRWAWYATALCFLLNNVLIQGLHVLVGAKFLNTVTNHSVCTVGFSGIAAIISLVFSFPRKFISMSFLGYFATITMFVSVILAMIFAGVQSHPDGYDGTPVVYKAFPVKGTTYVNGMGAFLNIVYTFVGQVTYPQFIAEMKNPKDFKKVLWVVCISQVVLYGLVGSIVYVYVGEKYITAPAYGSLIRAFKIISFSFCVPTIVYAGALYANVSAKFIFFTFFERKPGYVYSHSLKSWLVWLFILVVLWAIAFIIAEVIPFFSDLLSLMSSLFDCWFGFVFWGLAYIRLKKHQYGEEFSFRKLSFKQKINIILSYCLIGIGLYILGPGLYASVQSIINSYKANLYGTVFSCASNGI</sequence>
<dbReference type="Gene3D" id="1.20.1740.10">
    <property type="entry name" value="Amino acid/polyamine transporter I"/>
    <property type="match status" value="1"/>
</dbReference>
<reference evidence="9 10" key="1">
    <citation type="submission" date="2019-01" db="EMBL/GenBank/DDBJ databases">
        <title>Draft Genome Sequencing of Zygosaccharomyces mellis Ca-7.</title>
        <authorList>
            <person name="Shiwa Y."/>
            <person name="Kanesaki Y."/>
            <person name="Ishige T."/>
            <person name="Mura K."/>
            <person name="Hori T."/>
            <person name="Tamura T."/>
        </authorList>
    </citation>
    <scope>NUCLEOTIDE SEQUENCE [LARGE SCALE GENOMIC DNA]</scope>
    <source>
        <strain evidence="9 10">Ca-7</strain>
    </source>
</reference>
<dbReference type="Pfam" id="PF01490">
    <property type="entry name" value="Aa_trans"/>
    <property type="match status" value="1"/>
</dbReference>
<feature type="domain" description="Amino acid transporter transmembrane" evidence="8">
    <location>
        <begin position="82"/>
        <end position="478"/>
    </location>
</feature>
<feature type="transmembrane region" description="Helical" evidence="7">
    <location>
        <begin position="224"/>
        <end position="246"/>
    </location>
</feature>
<gene>
    <name evidence="9" type="ORF">ZYGM_002339</name>
</gene>
<feature type="transmembrane region" description="Helical" evidence="7">
    <location>
        <begin position="160"/>
        <end position="179"/>
    </location>
</feature>
<evidence type="ECO:0000313" key="10">
    <source>
        <dbReference type="Proteomes" id="UP000301737"/>
    </source>
</evidence>
<proteinExistence type="inferred from homology"/>
<dbReference type="InterPro" id="IPR013057">
    <property type="entry name" value="AA_transpt_TM"/>
</dbReference>
<comment type="caution">
    <text evidence="9">The sequence shown here is derived from an EMBL/GenBank/DDBJ whole genome shotgun (WGS) entry which is preliminary data.</text>
</comment>
<protein>
    <recommendedName>
        <fullName evidence="8">Amino acid transporter transmembrane domain-containing protein</fullName>
    </recommendedName>
</protein>
<evidence type="ECO:0000256" key="3">
    <source>
        <dbReference type="ARBA" id="ARBA00022554"/>
    </source>
</evidence>
<keyword evidence="3" id="KW-0926">Vacuole</keyword>
<evidence type="ECO:0000256" key="5">
    <source>
        <dbReference type="ARBA" id="ARBA00022989"/>
    </source>
</evidence>
<evidence type="ECO:0000256" key="1">
    <source>
        <dbReference type="ARBA" id="ARBA00004128"/>
    </source>
</evidence>
<comment type="subcellular location">
    <subcellularLocation>
        <location evidence="1">Vacuole membrane</location>
        <topology evidence="1">Multi-pass membrane protein</topology>
    </subcellularLocation>
</comment>
<dbReference type="EMBL" id="BIMX01000025">
    <property type="protein sequence ID" value="GCF01045.1"/>
    <property type="molecule type" value="Genomic_DNA"/>
</dbReference>
<dbReference type="FunFam" id="1.20.1740.10:FF:000039">
    <property type="entry name" value="Neutral amino acid transporter (Eurofung)"/>
    <property type="match status" value="1"/>
</dbReference>
<feature type="transmembrane region" description="Helical" evidence="7">
    <location>
        <begin position="463"/>
        <end position="484"/>
    </location>
</feature>
<keyword evidence="10" id="KW-1185">Reference proteome</keyword>